<dbReference type="Pfam" id="PF02152">
    <property type="entry name" value="FolB"/>
    <property type="match status" value="1"/>
</dbReference>
<evidence type="ECO:0000256" key="3">
    <source>
        <dbReference type="ARBA" id="ARBA00005708"/>
    </source>
</evidence>
<dbReference type="PANTHER" id="PTHR42844">
    <property type="entry name" value="DIHYDRONEOPTERIN ALDOLASE 1-RELATED"/>
    <property type="match status" value="1"/>
</dbReference>
<evidence type="ECO:0000313" key="9">
    <source>
        <dbReference type="EMBL" id="TDQ78980.1"/>
    </source>
</evidence>
<dbReference type="AlphaFoldDB" id="A0A4R6WG28"/>
<evidence type="ECO:0000313" key="10">
    <source>
        <dbReference type="Proteomes" id="UP000295783"/>
    </source>
</evidence>
<evidence type="ECO:0000256" key="7">
    <source>
        <dbReference type="ARBA" id="ARBA00032903"/>
    </source>
</evidence>
<dbReference type="EC" id="4.1.2.25" evidence="4"/>
<evidence type="ECO:0000256" key="5">
    <source>
        <dbReference type="ARBA" id="ARBA00022909"/>
    </source>
</evidence>
<name>A0A4R6WG28_9PROT</name>
<comment type="similarity">
    <text evidence="3">Belongs to the DHNA family.</text>
</comment>
<accession>A0A4R6WG28</accession>
<dbReference type="RefSeq" id="WP_133614877.1">
    <property type="nucleotide sequence ID" value="NZ_SNYW01000012.1"/>
</dbReference>
<dbReference type="Gene3D" id="3.30.1130.10">
    <property type="match status" value="1"/>
</dbReference>
<organism evidence="9 10">
    <name type="scientific">Dongia mobilis</name>
    <dbReference type="NCBI Taxonomy" id="578943"/>
    <lineage>
        <taxon>Bacteria</taxon>
        <taxon>Pseudomonadati</taxon>
        <taxon>Pseudomonadota</taxon>
        <taxon>Alphaproteobacteria</taxon>
        <taxon>Rhodospirillales</taxon>
        <taxon>Dongiaceae</taxon>
        <taxon>Dongia</taxon>
    </lineage>
</organism>
<dbReference type="InterPro" id="IPR043133">
    <property type="entry name" value="GTP-CH-I_C/QueF"/>
</dbReference>
<dbReference type="InterPro" id="IPR006156">
    <property type="entry name" value="Dihydroneopterin_aldolase"/>
</dbReference>
<dbReference type="Proteomes" id="UP000295783">
    <property type="component" value="Unassembled WGS sequence"/>
</dbReference>
<keyword evidence="6" id="KW-0456">Lyase</keyword>
<dbReference type="GO" id="GO:0046656">
    <property type="term" value="P:folic acid biosynthetic process"/>
    <property type="evidence" value="ECO:0007669"/>
    <property type="project" value="UniProtKB-KW"/>
</dbReference>
<keyword evidence="10" id="KW-1185">Reference proteome</keyword>
<proteinExistence type="inferred from homology"/>
<comment type="catalytic activity">
    <reaction evidence="1">
        <text>7,8-dihydroneopterin = 6-hydroxymethyl-7,8-dihydropterin + glycolaldehyde</text>
        <dbReference type="Rhea" id="RHEA:10540"/>
        <dbReference type="ChEBI" id="CHEBI:17001"/>
        <dbReference type="ChEBI" id="CHEBI:17071"/>
        <dbReference type="ChEBI" id="CHEBI:44841"/>
        <dbReference type="EC" id="4.1.2.25"/>
    </reaction>
</comment>
<keyword evidence="5" id="KW-0289">Folate biosynthesis</keyword>
<dbReference type="OrthoDB" id="5297888at2"/>
<feature type="domain" description="Dihydroneopterin aldolase/epimerase" evidence="8">
    <location>
        <begin position="25"/>
        <end position="134"/>
    </location>
</feature>
<gene>
    <name evidence="9" type="ORF">A8950_3443</name>
</gene>
<dbReference type="InterPro" id="IPR006157">
    <property type="entry name" value="FolB_dom"/>
</dbReference>
<evidence type="ECO:0000259" key="8">
    <source>
        <dbReference type="SMART" id="SM00905"/>
    </source>
</evidence>
<dbReference type="EMBL" id="SNYW01000012">
    <property type="protein sequence ID" value="TDQ78980.1"/>
    <property type="molecule type" value="Genomic_DNA"/>
</dbReference>
<evidence type="ECO:0000256" key="6">
    <source>
        <dbReference type="ARBA" id="ARBA00023239"/>
    </source>
</evidence>
<dbReference type="PANTHER" id="PTHR42844:SF1">
    <property type="entry name" value="DIHYDRONEOPTERIN ALDOLASE 1-RELATED"/>
    <property type="match status" value="1"/>
</dbReference>
<sequence>MNIAEKLDSIGKLAPLPEQAPTMRVFIRDLVLPCSIGIHQHERLAQQRIQINVEMTCLEHPNINDDVDNVVCYATAVMGIKAVVADGHTNLVETLADRIAEICLRDHRVLGVKVRIDKLEVFKEAYSVGVEIERRR</sequence>
<dbReference type="SUPFAM" id="SSF55620">
    <property type="entry name" value="Tetrahydrobiopterin biosynthesis enzymes-like"/>
    <property type="match status" value="1"/>
</dbReference>
<dbReference type="NCBIfam" id="TIGR00526">
    <property type="entry name" value="folB_dom"/>
    <property type="match status" value="1"/>
</dbReference>
<evidence type="ECO:0000256" key="2">
    <source>
        <dbReference type="ARBA" id="ARBA00005013"/>
    </source>
</evidence>
<comment type="pathway">
    <text evidence="2">Cofactor biosynthesis; tetrahydrofolate biosynthesis; 2-amino-4-hydroxy-6-hydroxymethyl-7,8-dihydropteridine diphosphate from 7,8-dihydroneopterin triphosphate: step 3/4.</text>
</comment>
<comment type="caution">
    <text evidence="9">The sequence shown here is derived from an EMBL/GenBank/DDBJ whole genome shotgun (WGS) entry which is preliminary data.</text>
</comment>
<dbReference type="SMART" id="SM00905">
    <property type="entry name" value="FolB"/>
    <property type="match status" value="1"/>
</dbReference>
<reference evidence="9 10" key="1">
    <citation type="submission" date="2019-03" db="EMBL/GenBank/DDBJ databases">
        <title>Genomic Encyclopedia of Type Strains, Phase III (KMG-III): the genomes of soil and plant-associated and newly described type strains.</title>
        <authorList>
            <person name="Whitman W."/>
        </authorList>
    </citation>
    <scope>NUCLEOTIDE SEQUENCE [LARGE SCALE GENOMIC DNA]</scope>
    <source>
        <strain evidence="9 10">CGMCC 1.7660</strain>
    </source>
</reference>
<evidence type="ECO:0000256" key="4">
    <source>
        <dbReference type="ARBA" id="ARBA00013043"/>
    </source>
</evidence>
<dbReference type="GO" id="GO:0005737">
    <property type="term" value="C:cytoplasm"/>
    <property type="evidence" value="ECO:0007669"/>
    <property type="project" value="TreeGrafter"/>
</dbReference>
<dbReference type="GO" id="GO:0004150">
    <property type="term" value="F:dihydroneopterin aldolase activity"/>
    <property type="evidence" value="ECO:0007669"/>
    <property type="project" value="UniProtKB-EC"/>
</dbReference>
<evidence type="ECO:0000256" key="1">
    <source>
        <dbReference type="ARBA" id="ARBA00001353"/>
    </source>
</evidence>
<protein>
    <recommendedName>
        <fullName evidence="4">dihydroneopterin aldolase</fullName>
        <ecNumber evidence="4">4.1.2.25</ecNumber>
    </recommendedName>
    <alternativeName>
        <fullName evidence="7">7,8-dihydroneopterin aldolase</fullName>
    </alternativeName>
</protein>